<dbReference type="Gene3D" id="2.20.100.10">
    <property type="entry name" value="Thrombospondin type-1 (TSP1) repeat"/>
    <property type="match status" value="5"/>
</dbReference>
<dbReference type="SUPFAM" id="SSF82895">
    <property type="entry name" value="TSP-1 type 1 repeat"/>
    <property type="match status" value="5"/>
</dbReference>
<accession>A0ABM5KW80</accession>
<evidence type="ECO:0000256" key="7">
    <source>
        <dbReference type="ARBA" id="ARBA00022737"/>
    </source>
</evidence>
<dbReference type="Pfam" id="PF02014">
    <property type="entry name" value="Reeler"/>
    <property type="match status" value="1"/>
</dbReference>
<feature type="compositionally biased region" description="Basic and acidic residues" evidence="12">
    <location>
        <begin position="576"/>
        <end position="594"/>
    </location>
</feature>
<dbReference type="PROSITE" id="PS51020">
    <property type="entry name" value="SPONDIN"/>
    <property type="match status" value="1"/>
</dbReference>
<keyword evidence="4" id="KW-0272">Extracellular matrix</keyword>
<protein>
    <recommendedName>
        <fullName evidence="2">Spondin-1</fullName>
    </recommendedName>
    <alternativeName>
        <fullName evidence="11">F-spondin</fullName>
    </alternativeName>
</protein>
<dbReference type="RefSeq" id="XP_050514446.1">
    <property type="nucleotide sequence ID" value="XM_050658489.1"/>
</dbReference>
<dbReference type="Pfam" id="PF00090">
    <property type="entry name" value="TSP_1"/>
    <property type="match status" value="4"/>
</dbReference>
<feature type="compositionally biased region" description="Basic and acidic residues" evidence="12">
    <location>
        <begin position="602"/>
        <end position="638"/>
    </location>
</feature>
<dbReference type="InterPro" id="IPR036383">
    <property type="entry name" value="TSP1_rpt_sf"/>
</dbReference>
<feature type="compositionally biased region" description="Basic and acidic residues" evidence="12">
    <location>
        <begin position="493"/>
        <end position="520"/>
    </location>
</feature>
<keyword evidence="7" id="KW-0677">Repeat</keyword>
<feature type="compositionally biased region" description="Acidic residues" evidence="12">
    <location>
        <begin position="521"/>
        <end position="542"/>
    </location>
</feature>
<evidence type="ECO:0000256" key="11">
    <source>
        <dbReference type="ARBA" id="ARBA00030964"/>
    </source>
</evidence>
<dbReference type="Proteomes" id="UP001652700">
    <property type="component" value="Unplaced"/>
</dbReference>
<feature type="region of interest" description="Disordered" evidence="12">
    <location>
        <begin position="478"/>
        <end position="646"/>
    </location>
</feature>
<feature type="signal peptide" evidence="13">
    <location>
        <begin position="1"/>
        <end position="19"/>
    </location>
</feature>
<evidence type="ECO:0000256" key="1">
    <source>
        <dbReference type="ARBA" id="ARBA00004498"/>
    </source>
</evidence>
<proteinExistence type="predicted"/>
<feature type="domain" description="Reelin" evidence="14">
    <location>
        <begin position="7"/>
        <end position="181"/>
    </location>
</feature>
<dbReference type="NCBIfam" id="NF038123">
    <property type="entry name" value="NF038123_dom"/>
    <property type="match status" value="1"/>
</dbReference>
<feature type="compositionally biased region" description="Basic and acidic residues" evidence="12">
    <location>
        <begin position="555"/>
        <end position="569"/>
    </location>
</feature>
<dbReference type="InterPro" id="IPR042307">
    <property type="entry name" value="Reeler_sf"/>
</dbReference>
<dbReference type="PROSITE" id="PS51019">
    <property type="entry name" value="REELIN"/>
    <property type="match status" value="1"/>
</dbReference>
<dbReference type="Gene3D" id="2.60.40.4060">
    <property type="entry name" value="Reeler domain"/>
    <property type="match status" value="1"/>
</dbReference>
<evidence type="ECO:0000256" key="5">
    <source>
        <dbReference type="ARBA" id="ARBA00022723"/>
    </source>
</evidence>
<evidence type="ECO:0000256" key="12">
    <source>
        <dbReference type="SAM" id="MobiDB-lite"/>
    </source>
</evidence>
<evidence type="ECO:0000256" key="2">
    <source>
        <dbReference type="ARBA" id="ARBA00019594"/>
    </source>
</evidence>
<dbReference type="InterPro" id="IPR000884">
    <property type="entry name" value="TSP1_rpt"/>
</dbReference>
<dbReference type="InterPro" id="IPR002861">
    <property type="entry name" value="Reeler_dom"/>
</dbReference>
<organism evidence="16 17">
    <name type="scientific">Diabrotica virgifera virgifera</name>
    <name type="common">western corn rootworm</name>
    <dbReference type="NCBI Taxonomy" id="50390"/>
    <lineage>
        <taxon>Eukaryota</taxon>
        <taxon>Metazoa</taxon>
        <taxon>Ecdysozoa</taxon>
        <taxon>Arthropoda</taxon>
        <taxon>Hexapoda</taxon>
        <taxon>Insecta</taxon>
        <taxon>Pterygota</taxon>
        <taxon>Neoptera</taxon>
        <taxon>Endopterygota</taxon>
        <taxon>Coleoptera</taxon>
        <taxon>Polyphaga</taxon>
        <taxon>Cucujiformia</taxon>
        <taxon>Chrysomeloidea</taxon>
        <taxon>Chrysomelidae</taxon>
        <taxon>Galerucinae</taxon>
        <taxon>Diabroticina</taxon>
        <taxon>Diabroticites</taxon>
        <taxon>Diabrotica</taxon>
    </lineage>
</organism>
<comment type="subcellular location">
    <subcellularLocation>
        <location evidence="1">Secreted</location>
        <location evidence="1">Extracellular space</location>
        <location evidence="1">Extracellular matrix</location>
    </subcellularLocation>
</comment>
<dbReference type="Pfam" id="PF19028">
    <property type="entry name" value="TSP1_spondin"/>
    <property type="match status" value="1"/>
</dbReference>
<keyword evidence="5" id="KW-0479">Metal-binding</keyword>
<keyword evidence="10" id="KW-0325">Glycoprotein</keyword>
<evidence type="ECO:0000256" key="4">
    <source>
        <dbReference type="ARBA" id="ARBA00022530"/>
    </source>
</evidence>
<dbReference type="PROSITE" id="PS50092">
    <property type="entry name" value="TSP1"/>
    <property type="match status" value="5"/>
</dbReference>
<keyword evidence="8" id="KW-0130">Cell adhesion</keyword>
<keyword evidence="6 13" id="KW-0732">Signal</keyword>
<evidence type="ECO:0000313" key="17">
    <source>
        <dbReference type="Proteomes" id="UP001652700"/>
    </source>
</evidence>
<dbReference type="InterPro" id="IPR044004">
    <property type="entry name" value="TSP1_spondin_dom"/>
</dbReference>
<evidence type="ECO:0000256" key="9">
    <source>
        <dbReference type="ARBA" id="ARBA00023157"/>
    </source>
</evidence>
<dbReference type="GeneID" id="126889818"/>
<feature type="chain" id="PRO_5045028536" description="Spondin-1" evidence="13">
    <location>
        <begin position="20"/>
        <end position="921"/>
    </location>
</feature>
<dbReference type="InterPro" id="IPR009465">
    <property type="entry name" value="Spondin_N"/>
</dbReference>
<keyword evidence="3" id="KW-0964">Secreted</keyword>
<feature type="domain" description="Spondin" evidence="15">
    <location>
        <begin position="182"/>
        <end position="372"/>
    </location>
</feature>
<dbReference type="EnsemblMetazoa" id="XM_050658490.1">
    <property type="protein sequence ID" value="XP_050514447.1"/>
    <property type="gene ID" value="LOC126889818"/>
</dbReference>
<name>A0ABM5KW80_DIAVI</name>
<dbReference type="RefSeq" id="XP_050514447.1">
    <property type="nucleotide sequence ID" value="XM_050658490.1"/>
</dbReference>
<evidence type="ECO:0000256" key="13">
    <source>
        <dbReference type="SAM" id="SignalP"/>
    </source>
</evidence>
<dbReference type="InterPro" id="IPR038678">
    <property type="entry name" value="Spondin_N_sf"/>
</dbReference>
<dbReference type="InterPro" id="IPR051418">
    <property type="entry name" value="Spondin/Thrombospondin_T1"/>
</dbReference>
<evidence type="ECO:0000256" key="6">
    <source>
        <dbReference type="ARBA" id="ARBA00022729"/>
    </source>
</evidence>
<dbReference type="CDD" id="cd08544">
    <property type="entry name" value="Reeler"/>
    <property type="match status" value="1"/>
</dbReference>
<dbReference type="SMART" id="SM00209">
    <property type="entry name" value="TSP1"/>
    <property type="match status" value="5"/>
</dbReference>
<evidence type="ECO:0000256" key="8">
    <source>
        <dbReference type="ARBA" id="ARBA00022889"/>
    </source>
</evidence>
<dbReference type="Pfam" id="PF06468">
    <property type="entry name" value="Spond_N"/>
    <property type="match status" value="1"/>
</dbReference>
<evidence type="ECO:0000313" key="16">
    <source>
        <dbReference type="EnsemblMetazoa" id="XP_050514447.1"/>
    </source>
</evidence>
<dbReference type="PANTHER" id="PTHR11311:SF16">
    <property type="entry name" value="SPONDIN-1"/>
    <property type="match status" value="1"/>
</dbReference>
<evidence type="ECO:0000259" key="14">
    <source>
        <dbReference type="PROSITE" id="PS51019"/>
    </source>
</evidence>
<dbReference type="PANTHER" id="PTHR11311">
    <property type="entry name" value="SPONDIN"/>
    <property type="match status" value="1"/>
</dbReference>
<dbReference type="Gene3D" id="2.60.40.2130">
    <property type="entry name" value="F-spondin domain"/>
    <property type="match status" value="1"/>
</dbReference>
<evidence type="ECO:0000259" key="15">
    <source>
        <dbReference type="PROSITE" id="PS51020"/>
    </source>
</evidence>
<reference evidence="16" key="1">
    <citation type="submission" date="2025-05" db="UniProtKB">
        <authorList>
            <consortium name="EnsemblMetazoa"/>
        </authorList>
    </citation>
    <scope>IDENTIFICATION</scope>
</reference>
<sequence length="921" mass="104704">MYVKAAFIGILFLISIANTLDCDIVPEDIIKPKNINDIDRYIIYIQGNPKTYTPNQKYNVSLRVNPARYPKKAFRRFFLTLESVDGKSTAQSYHPTGQFEFEMGAQILSQFSDRCPNTVVENSKLPKWEVQVYWTAPPENSGCVAIKATVVESRENWFSEDGQLSKILCEDNEIDENIKPPSVDKCCACSEAKYEVAFEGRWTRNTHPRNYPSDIWTTKFSDIIGASHRKYHSFWNEQDYASEGLKELAESGRTQSVEDEIKEMGSNIRTIIKARGLQHPNITESSYSVFRVDSNNHLVSLASKITPSPDWFVGVANFELCQSDCTWAESYSYNLYPMDAGTDDGIGYMTSDPLRFSRKLIMPITPNNPNDPRSPFYDEDGTPMNPIAKLHFTRQRVYEKPCDSNEQEESSGEDACATTKWGDWTPCSVPCGLGKKTRMRSYVDIRKSQNCYVQLVQHQTCQGTAKYCKISSRKSNRRNRLKNRIKSDEEEENSKATEEEEGKSKEESKSKDEEETKEDKGSEEEEKGSDEEAKDSDEEGESKEEKDSKEDDENKSEGDDNSNDEKDSKDEEDEEKENKSKKQKDSDEEKKSGEEEGDSDEKDSKDEEDKSNDKEDSNEEKSEEKSKSDEEEDKSKGSEEDDVDCSVTGWSEWSSCSVSCGYGTKTRDRKFLHAQNEDDCDIELQDNRRCRGENGKCSEESESKCTNTNWGPWSSCSVSCGKGVKRRLRLPSENDKDNDEKGEDEEDSCSTSEIVKCHIPCNDNMKLGESLIVEQGPDGRVVNCKTTNWSIWSKCDTRGSPCGKGSKKRYRQITRHPENGGKSCPKKLIQSKTCYVNCANSAEFEQRHISEEHEEEKKPQCIMSDWTEFTPCSSICGPSAMQLKTRKILYKPPGVVCPPRVMYKHCNLPLACTPDGRPIFL</sequence>
<evidence type="ECO:0000256" key="3">
    <source>
        <dbReference type="ARBA" id="ARBA00022525"/>
    </source>
</evidence>
<keyword evidence="9" id="KW-1015">Disulfide bond</keyword>
<keyword evidence="17" id="KW-1185">Reference proteome</keyword>
<dbReference type="EnsemblMetazoa" id="XM_050658489.1">
    <property type="protein sequence ID" value="XP_050514446.1"/>
    <property type="gene ID" value="LOC126889818"/>
</dbReference>
<evidence type="ECO:0000256" key="10">
    <source>
        <dbReference type="ARBA" id="ARBA00023180"/>
    </source>
</evidence>